<evidence type="ECO:0000313" key="1">
    <source>
        <dbReference type="EMBL" id="NXF27704.1"/>
    </source>
</evidence>
<comment type="caution">
    <text evidence="1">The sequence shown here is derived from an EMBL/GenBank/DDBJ whole genome shotgun (WGS) entry which is preliminary data.</text>
</comment>
<reference evidence="1 2" key="1">
    <citation type="submission" date="2019-09" db="EMBL/GenBank/DDBJ databases">
        <title>Bird 10,000 Genomes (B10K) Project - Family phase.</title>
        <authorList>
            <person name="Zhang G."/>
        </authorList>
    </citation>
    <scope>NUCLEOTIDE SEQUENCE [LARGE SCALE GENOMIC DNA]</scope>
    <source>
        <strain evidence="1">B10K-CU-031-12</strain>
        <tissue evidence="1">Muscle</tissue>
    </source>
</reference>
<dbReference type="Proteomes" id="UP000574210">
    <property type="component" value="Unassembled WGS sequence"/>
</dbReference>
<accession>A0A7K8SE68</accession>
<feature type="non-terminal residue" evidence="1">
    <location>
        <position position="112"/>
    </location>
</feature>
<dbReference type="AlphaFoldDB" id="A0A7K8SE68"/>
<evidence type="ECO:0000313" key="2">
    <source>
        <dbReference type="Proteomes" id="UP000574210"/>
    </source>
</evidence>
<feature type="non-terminal residue" evidence="1">
    <location>
        <position position="1"/>
    </location>
</feature>
<gene>
    <name evidence="1" type="primary">Espl1_0</name>
    <name evidence="1" type="ORF">RHOROS_R15844</name>
</gene>
<organism evidence="1 2">
    <name type="scientific">Rhodinocichla rosea</name>
    <dbReference type="NCBI Taxonomy" id="58203"/>
    <lineage>
        <taxon>Eukaryota</taxon>
        <taxon>Metazoa</taxon>
        <taxon>Chordata</taxon>
        <taxon>Craniata</taxon>
        <taxon>Vertebrata</taxon>
        <taxon>Euteleostomi</taxon>
        <taxon>Archelosauria</taxon>
        <taxon>Archosauria</taxon>
        <taxon>Dinosauria</taxon>
        <taxon>Saurischia</taxon>
        <taxon>Theropoda</taxon>
        <taxon>Coelurosauria</taxon>
        <taxon>Aves</taxon>
        <taxon>Neognathae</taxon>
        <taxon>Neoaves</taxon>
        <taxon>Telluraves</taxon>
        <taxon>Australaves</taxon>
        <taxon>Passeriformes</taxon>
        <taxon>Thraupidae</taxon>
        <taxon>Rhodinocichla</taxon>
    </lineage>
</organism>
<protein>
    <submittedName>
        <fullName evidence="1">ESPL1 protein</fullName>
    </submittedName>
</protein>
<dbReference type="EMBL" id="VWYZ01000955">
    <property type="protein sequence ID" value="NXF27704.1"/>
    <property type="molecule type" value="Genomic_DNA"/>
</dbReference>
<proteinExistence type="predicted"/>
<keyword evidence="2" id="KW-1185">Reference proteome</keyword>
<name>A0A7K8SE68_9PASS</name>
<sequence>PGWDQEPEGERPEARDGIRCSLSSDSALSKPLDEAFALWKKLLEKPGVPSVRSPEQTLSSLQLLAALYRLQDKPIQALESLLLLRSLCRRLGDGLGAADALSQISRTLLQLG</sequence>